<evidence type="ECO:0000256" key="1">
    <source>
        <dbReference type="SAM" id="SignalP"/>
    </source>
</evidence>
<feature type="chain" id="PRO_5019561271" evidence="1">
    <location>
        <begin position="28"/>
        <end position="143"/>
    </location>
</feature>
<comment type="caution">
    <text evidence="2">The sequence shown here is derived from an EMBL/GenBank/DDBJ whole genome shotgun (WGS) entry which is preliminary data.</text>
</comment>
<dbReference type="Proteomes" id="UP000272464">
    <property type="component" value="Unassembled WGS sequence"/>
</dbReference>
<protein>
    <submittedName>
        <fullName evidence="2">Uncharacterized protein</fullName>
    </submittedName>
</protein>
<accession>A0A433X1L8</accession>
<dbReference type="AlphaFoldDB" id="A0A433X1L8"/>
<dbReference type="EMBL" id="RZNX01000012">
    <property type="protein sequence ID" value="RUT28008.1"/>
    <property type="molecule type" value="Genomic_DNA"/>
</dbReference>
<dbReference type="OrthoDB" id="2678699at2"/>
<sequence length="143" mass="15696">MTKVKALYRTICLVVLVFVLTVQPLSAAASKTIKVKITLLSVELVENNHVGNEWYTESFINGKRIEEGESVTLNLKSTGSVTLKAAVEEQDSIPDEGSSSSAVKVSSISKSITKSLNVVVEENRGRYSGNTAEWKFVYQIQKL</sequence>
<organism evidence="2 3">
    <name type="scientific">Paenibacillus zeisoli</name>
    <dbReference type="NCBI Taxonomy" id="2496267"/>
    <lineage>
        <taxon>Bacteria</taxon>
        <taxon>Bacillati</taxon>
        <taxon>Bacillota</taxon>
        <taxon>Bacilli</taxon>
        <taxon>Bacillales</taxon>
        <taxon>Paenibacillaceae</taxon>
        <taxon>Paenibacillus</taxon>
    </lineage>
</organism>
<keyword evidence="1" id="KW-0732">Signal</keyword>
<evidence type="ECO:0000313" key="3">
    <source>
        <dbReference type="Proteomes" id="UP000272464"/>
    </source>
</evidence>
<proteinExistence type="predicted"/>
<reference evidence="2 3" key="1">
    <citation type="submission" date="2018-12" db="EMBL/GenBank/DDBJ databases">
        <authorList>
            <person name="Sun L."/>
            <person name="Chen Z."/>
        </authorList>
    </citation>
    <scope>NUCLEOTIDE SEQUENCE [LARGE SCALE GENOMIC DNA]</scope>
    <source>
        <strain evidence="2 3">3-5-3</strain>
    </source>
</reference>
<evidence type="ECO:0000313" key="2">
    <source>
        <dbReference type="EMBL" id="RUT28008.1"/>
    </source>
</evidence>
<dbReference type="RefSeq" id="WP_127200747.1">
    <property type="nucleotide sequence ID" value="NZ_RZNX01000012.1"/>
</dbReference>
<keyword evidence="3" id="KW-1185">Reference proteome</keyword>
<name>A0A433X1L8_9BACL</name>
<feature type="signal peptide" evidence="1">
    <location>
        <begin position="1"/>
        <end position="27"/>
    </location>
</feature>
<gene>
    <name evidence="2" type="ORF">EJP77_18505</name>
</gene>